<protein>
    <submittedName>
        <fullName evidence="2">Uncharacterized protein</fullName>
    </submittedName>
</protein>
<feature type="signal peptide" evidence="1">
    <location>
        <begin position="1"/>
        <end position="22"/>
    </location>
</feature>
<evidence type="ECO:0000256" key="1">
    <source>
        <dbReference type="SAM" id="SignalP"/>
    </source>
</evidence>
<feature type="chain" id="PRO_5027737573" evidence="1">
    <location>
        <begin position="23"/>
        <end position="166"/>
    </location>
</feature>
<sequence>MKIYNLIFLTFCFLQLFPLLFGMHPGGAGPQQTPFKRLNGQIRPLLEEVGDANPCDGVVPRKIGNQEPVESFPNVRKQYENLVEAHFELLSFTLNLTNAMNQYSNIHLTQEEKQSLDGLIESLQANKVLQDDVITDMEKINAYVRRLQGKRKRGREEGHRGSGSGI</sequence>
<organism evidence="2 3">
    <name type="scientific">Meloidogyne enterolobii</name>
    <name type="common">Root-knot nematode worm</name>
    <name type="synonym">Meloidogyne mayaguensis</name>
    <dbReference type="NCBI Taxonomy" id="390850"/>
    <lineage>
        <taxon>Eukaryota</taxon>
        <taxon>Metazoa</taxon>
        <taxon>Ecdysozoa</taxon>
        <taxon>Nematoda</taxon>
        <taxon>Chromadorea</taxon>
        <taxon>Rhabditida</taxon>
        <taxon>Tylenchina</taxon>
        <taxon>Tylenchomorpha</taxon>
        <taxon>Tylenchoidea</taxon>
        <taxon>Meloidogynidae</taxon>
        <taxon>Meloidogyninae</taxon>
        <taxon>Meloidogyne</taxon>
    </lineage>
</organism>
<dbReference type="AlphaFoldDB" id="A0A6V7VL93"/>
<evidence type="ECO:0000313" key="2">
    <source>
        <dbReference type="EMBL" id="CAD2175725.1"/>
    </source>
</evidence>
<name>A0A6V7VL93_MELEN</name>
<dbReference type="Proteomes" id="UP000580250">
    <property type="component" value="Unassembled WGS sequence"/>
</dbReference>
<keyword evidence="1" id="KW-0732">Signal</keyword>
<proteinExistence type="predicted"/>
<comment type="caution">
    <text evidence="2">The sequence shown here is derived from an EMBL/GenBank/DDBJ whole genome shotgun (WGS) entry which is preliminary data.</text>
</comment>
<accession>A0A6V7VL93</accession>
<gene>
    <name evidence="2" type="ORF">MENT_LOCUS27466</name>
</gene>
<evidence type="ECO:0000313" key="3">
    <source>
        <dbReference type="Proteomes" id="UP000580250"/>
    </source>
</evidence>
<dbReference type="EMBL" id="CAJEWN010000260">
    <property type="protein sequence ID" value="CAD2175725.1"/>
    <property type="molecule type" value="Genomic_DNA"/>
</dbReference>
<reference evidence="2 3" key="1">
    <citation type="submission" date="2020-08" db="EMBL/GenBank/DDBJ databases">
        <authorList>
            <person name="Koutsovoulos G."/>
            <person name="Danchin GJ E."/>
        </authorList>
    </citation>
    <scope>NUCLEOTIDE SEQUENCE [LARGE SCALE GENOMIC DNA]</scope>
</reference>